<feature type="transmembrane region" description="Helical" evidence="2">
    <location>
        <begin position="220"/>
        <end position="247"/>
    </location>
</feature>
<dbReference type="InterPro" id="IPR000175">
    <property type="entry name" value="Na/ntran_symport"/>
</dbReference>
<dbReference type="AlphaFoldDB" id="A0A1I6S7V5"/>
<accession>A0A1I6S7V5</accession>
<dbReference type="RefSeq" id="WP_091837034.1">
    <property type="nucleotide sequence ID" value="NZ_FPAA01000006.1"/>
</dbReference>
<gene>
    <name evidence="3" type="ORF">SAMN05444972_106204</name>
</gene>
<feature type="transmembrane region" description="Helical" evidence="2">
    <location>
        <begin position="162"/>
        <end position="188"/>
    </location>
</feature>
<evidence type="ECO:0000313" key="3">
    <source>
        <dbReference type="EMBL" id="SFS72993.1"/>
    </source>
</evidence>
<evidence type="ECO:0000313" key="4">
    <source>
        <dbReference type="Proteomes" id="UP000198660"/>
    </source>
</evidence>
<proteinExistence type="predicted"/>
<feature type="transmembrane region" description="Helical" evidence="2">
    <location>
        <begin position="127"/>
        <end position="150"/>
    </location>
</feature>
<dbReference type="GO" id="GO:0016020">
    <property type="term" value="C:membrane"/>
    <property type="evidence" value="ECO:0007669"/>
    <property type="project" value="InterPro"/>
</dbReference>
<keyword evidence="2" id="KW-0812">Transmembrane</keyword>
<evidence type="ECO:0000256" key="1">
    <source>
        <dbReference type="SAM" id="MobiDB-lite"/>
    </source>
</evidence>
<evidence type="ECO:0000256" key="2">
    <source>
        <dbReference type="SAM" id="Phobius"/>
    </source>
</evidence>
<reference evidence="4" key="1">
    <citation type="submission" date="2016-10" db="EMBL/GenBank/DDBJ databases">
        <authorList>
            <person name="Varghese N."/>
            <person name="Submissions S."/>
        </authorList>
    </citation>
    <scope>NUCLEOTIDE SEQUENCE [LARGE SCALE GENOMIC DNA]</scope>
    <source>
        <strain evidence="4">DSM 45789</strain>
    </source>
</reference>
<keyword evidence="2" id="KW-0472">Membrane</keyword>
<name>A0A1I6S7V5_9BACL</name>
<feature type="transmembrane region" description="Helical" evidence="2">
    <location>
        <begin position="68"/>
        <end position="89"/>
    </location>
</feature>
<dbReference type="Proteomes" id="UP000198660">
    <property type="component" value="Unassembled WGS sequence"/>
</dbReference>
<feature type="transmembrane region" description="Helical" evidence="2">
    <location>
        <begin position="259"/>
        <end position="282"/>
    </location>
</feature>
<dbReference type="OrthoDB" id="2989283at2"/>
<keyword evidence="4" id="KW-1185">Reference proteome</keyword>
<protein>
    <recommendedName>
        <fullName evidence="5">Membrane domain of glycerophosphoryl diester phosphodiesterase</fullName>
    </recommendedName>
</protein>
<organism evidence="3 4">
    <name type="scientific">Marininema halotolerans</name>
    <dbReference type="NCBI Taxonomy" id="1155944"/>
    <lineage>
        <taxon>Bacteria</taxon>
        <taxon>Bacillati</taxon>
        <taxon>Bacillota</taxon>
        <taxon>Bacilli</taxon>
        <taxon>Bacillales</taxon>
        <taxon>Thermoactinomycetaceae</taxon>
        <taxon>Marininema</taxon>
    </lineage>
</organism>
<feature type="region of interest" description="Disordered" evidence="1">
    <location>
        <begin position="295"/>
        <end position="360"/>
    </location>
</feature>
<keyword evidence="2" id="KW-1133">Transmembrane helix</keyword>
<sequence length="360" mass="39684">MLTFFNVWKRNGMKIGGTLLLGTLITSFAASIVTFILYLVGALLVVALGFGALGVSDPQALLNDPSQLGGLIFLVIFFVFIIYGAMFFIQSFHLAGGFGIANEATTNGSTRFESYFSLGFRYMWRTFLLTLLISIYTFIAVIPFLILITVTSYADESGNTSLAILAGIGAFIMLLLPIFTGISTMFAFPMLIAENIGAWKAFTHSLKLFRKAKGKHFTTFLWIVLNVLIFYIIFVVLFLSFGLSLFTDTPSAADLMGLFIFYMLTFLIMPFFQGGMNILLAVRYHRDMRALIFPGNPPHSPTQGPGSNPGQPSPYPDQAPLDQQPSSPYPAFPRDPHEPAPPNQQSNAPYPSFPTDPHNS</sequence>
<evidence type="ECO:0008006" key="5">
    <source>
        <dbReference type="Google" id="ProtNLM"/>
    </source>
</evidence>
<dbReference type="PROSITE" id="PS50267">
    <property type="entry name" value="NA_NEUROTRAN_SYMP_3"/>
    <property type="match status" value="1"/>
</dbReference>
<dbReference type="EMBL" id="FPAA01000006">
    <property type="protein sequence ID" value="SFS72993.1"/>
    <property type="molecule type" value="Genomic_DNA"/>
</dbReference>
<feature type="compositionally biased region" description="Low complexity" evidence="1">
    <location>
        <begin position="301"/>
        <end position="310"/>
    </location>
</feature>
<feature type="transmembrane region" description="Helical" evidence="2">
    <location>
        <begin position="20"/>
        <end position="48"/>
    </location>
</feature>